<dbReference type="InterPro" id="IPR050425">
    <property type="entry name" value="NAD(P)_dehydrat-like"/>
</dbReference>
<proteinExistence type="inferred from homology"/>
<dbReference type="InterPro" id="IPR001509">
    <property type="entry name" value="Epimerase_deHydtase"/>
</dbReference>
<sequence length="330" mass="36552">MPSKVLITGGTGFVGSHIIQQLIDQGYEVLAAVRSQEKGKELCSHFNEKVSFGIVEDITAPGSFDNICKNGGTIDYVIHSASPFVYGHSDPEKEILQPAIQGSLEILRSVMKWAPSVKQVVLTSSLASMIGDASAQGVFKETHWNPITYEQSLQPENTYIGSKKLAEKKAWEFMSENPGAHFSLTTINPGLIFGPLILPVSSEESVNTSNQLLDELVRGQHTDKVPDAPVPAWVDIRDVALAHVRAIQFEAARDHRFILVNDIYTMDEVVEIMRRQFPILRGRLPEPQETPRAPIQFESSKSQKILGIKYHSLEDCVVTTTKSLMKKNGI</sequence>
<dbReference type="Pfam" id="PF01370">
    <property type="entry name" value="Epimerase"/>
    <property type="match status" value="1"/>
</dbReference>
<comment type="similarity">
    <text evidence="2">Belongs to the NAD(P)-dependent epimerase/dehydratase family. Dihydroflavonol-4-reductase subfamily.</text>
</comment>
<reference evidence="5" key="1">
    <citation type="journal article" date="2017" name="Nat. Microbiol.">
        <title>Global analysis of biosynthetic gene clusters reveals vast potential of secondary metabolite production in Penicillium species.</title>
        <authorList>
            <person name="Nielsen J.C."/>
            <person name="Grijseels S."/>
            <person name="Prigent S."/>
            <person name="Ji B."/>
            <person name="Dainat J."/>
            <person name="Nielsen K.F."/>
            <person name="Frisvad J.C."/>
            <person name="Workman M."/>
            <person name="Nielsen J."/>
        </authorList>
    </citation>
    <scope>NUCLEOTIDE SEQUENCE [LARGE SCALE GENOMIC DNA]</scope>
    <source>
        <strain evidence="5">IBT 24891</strain>
    </source>
</reference>
<evidence type="ECO:0000313" key="5">
    <source>
        <dbReference type="Proteomes" id="UP000191285"/>
    </source>
</evidence>
<dbReference type="FunFam" id="3.40.50.720:FF:000191">
    <property type="entry name" value="Methylglyoxal reductase (NADPH-dependent)"/>
    <property type="match status" value="1"/>
</dbReference>
<comment type="caution">
    <text evidence="4">The sequence shown here is derived from an EMBL/GenBank/DDBJ whole genome shotgun (WGS) entry which is preliminary data.</text>
</comment>
<dbReference type="SUPFAM" id="SSF51735">
    <property type="entry name" value="NAD(P)-binding Rossmann-fold domains"/>
    <property type="match status" value="1"/>
</dbReference>
<dbReference type="InterPro" id="IPR036291">
    <property type="entry name" value="NAD(P)-bd_dom_sf"/>
</dbReference>
<dbReference type="STRING" id="303698.A0A1V6U028"/>
<evidence type="ECO:0000259" key="3">
    <source>
        <dbReference type="Pfam" id="PF01370"/>
    </source>
</evidence>
<dbReference type="Gene3D" id="3.40.50.720">
    <property type="entry name" value="NAD(P)-binding Rossmann-like Domain"/>
    <property type="match status" value="1"/>
</dbReference>
<dbReference type="AlphaFoldDB" id="A0A1V6U028"/>
<accession>A0A1V6U028</accession>
<evidence type="ECO:0000313" key="4">
    <source>
        <dbReference type="EMBL" id="OQE31928.1"/>
    </source>
</evidence>
<dbReference type="PANTHER" id="PTHR10366:SF564">
    <property type="entry name" value="STEROL-4-ALPHA-CARBOXYLATE 3-DEHYDROGENASE, DECARBOXYLATING"/>
    <property type="match status" value="1"/>
</dbReference>
<name>A0A1V6U028_9EURO</name>
<keyword evidence="5" id="KW-1185">Reference proteome</keyword>
<evidence type="ECO:0000256" key="1">
    <source>
        <dbReference type="ARBA" id="ARBA00023002"/>
    </source>
</evidence>
<feature type="domain" description="NAD-dependent epimerase/dehydratase" evidence="3">
    <location>
        <begin position="5"/>
        <end position="252"/>
    </location>
</feature>
<gene>
    <name evidence="4" type="ORF">PENSTE_c001G07950</name>
</gene>
<dbReference type="OrthoDB" id="2735536at2759"/>
<dbReference type="PANTHER" id="PTHR10366">
    <property type="entry name" value="NAD DEPENDENT EPIMERASE/DEHYDRATASE"/>
    <property type="match status" value="1"/>
</dbReference>
<evidence type="ECO:0000256" key="2">
    <source>
        <dbReference type="ARBA" id="ARBA00023445"/>
    </source>
</evidence>
<organism evidence="4 5">
    <name type="scientific">Penicillium steckii</name>
    <dbReference type="NCBI Taxonomy" id="303698"/>
    <lineage>
        <taxon>Eukaryota</taxon>
        <taxon>Fungi</taxon>
        <taxon>Dikarya</taxon>
        <taxon>Ascomycota</taxon>
        <taxon>Pezizomycotina</taxon>
        <taxon>Eurotiomycetes</taxon>
        <taxon>Eurotiomycetidae</taxon>
        <taxon>Eurotiales</taxon>
        <taxon>Aspergillaceae</taxon>
        <taxon>Penicillium</taxon>
    </lineage>
</organism>
<protein>
    <recommendedName>
        <fullName evidence="3">NAD-dependent epimerase/dehydratase domain-containing protein</fullName>
    </recommendedName>
</protein>
<dbReference type="Proteomes" id="UP000191285">
    <property type="component" value="Unassembled WGS sequence"/>
</dbReference>
<dbReference type="EMBL" id="MLKD01000001">
    <property type="protein sequence ID" value="OQE31928.1"/>
    <property type="molecule type" value="Genomic_DNA"/>
</dbReference>
<keyword evidence="1" id="KW-0560">Oxidoreductase</keyword>
<dbReference type="GO" id="GO:0016616">
    <property type="term" value="F:oxidoreductase activity, acting on the CH-OH group of donors, NAD or NADP as acceptor"/>
    <property type="evidence" value="ECO:0007669"/>
    <property type="project" value="TreeGrafter"/>
</dbReference>
<dbReference type="CDD" id="cd05227">
    <property type="entry name" value="AR_SDR_e"/>
    <property type="match status" value="1"/>
</dbReference>